<dbReference type="RefSeq" id="WP_089745905.1">
    <property type="nucleotide sequence ID" value="NZ_FNHD01000029.1"/>
</dbReference>
<accession>A0ABY0R3X1</accession>
<evidence type="ECO:0000313" key="3">
    <source>
        <dbReference type="EMBL" id="SDM38587.1"/>
    </source>
</evidence>
<sequence length="1231" mass="140604">MSTDNFKNNASQTLFRFVSLRNPQLTETKRRNLGFIHRPSGARGIFDTAVENRRSGTLKLNALSAKISEFSLSAIKSEKELEEGVYGQLLAIGRKISRKEAVADHEMAYTKGYYSNHIDANKELTSDGVKLFEHLWSNLIYQVVSQKDFYVKEAISHILKAIHLGFAQHMDLNDQEIKKVNGNKPLENALRGKIVMPKSLFVEDDSQSGSSLLSRTSSGIDLSAMTQQRLKSKTETNTILNSVLKRKDDLQKLSSELEKLQKSYYKSSYKAYQDLHTRYLEENRERLQQYEILSEELARLVELKTPEEELRRFYEQLKEIEVAPFEFSYKSEIDIAELQNKLSPESFDLFLELFSNTDAKEEKIAGDIKIISEREILLGDRTLQIDPSLNSFNDALGIIEQEISATVQSSVEIIPLNQLQYVNLAGASIPVVDHTARTPFAYSLTADNHGFLFSSNRGHLSFLFEVEDISWDVAGARIIADTDLGHFEEIHNNISVVNNQITFPSSLINKFKSISNLRVEIIFANGREAYTQLSGIVNGRIYTGILTLKPLREKPIEETIEEPLKRKNFGIKRLGIADYLKVVQSVHAYVPGEVSNIENVMASELRHKSSVARDYSEITDTTSKSVETEKVSDTSKTSRTDMQTEVAKELDKQQSITAYAHFSYSPGYKLDIGADYANNTAQHDSTRQAVAKSQEITERAMERVLTKINEERIQKIIKEYTETNVHEFDNRGKAITTNEPPQHITGVYRWIDKKMKNQIYNYGKRTMFEFMVPEPAKLHRLALTVSKGEVLKAPIDPRKAERPHTMPDAKSATKELLQYWANIYGVQLTDLPKDTVEVYQEIKGRPNSTGSFGAVGTPINITQNYAAKDMKIQYYMDRNSSWHNSNFYCSNGKGGERDLSFGGRINQGVVWEGGLNLSGTFNFLYRGRNIEDVTLNVTLYCKLSDAFMLQWQTENFNAIIKTYEEAYKKFQEEQARLDAEQKEKEAAAKEKQGTFYRYMEHDVLKHNCIAYLLQDYITVLGQVMTNGAVKNMVMENYQVYLGEDLDKYTALAKFMEQAFEWEIMDYTFYPYYWANRKMWQEMYVSESVDPLFRSFLQAGMARVVVTVKPGFEDAVQFFLSTGKIWNGGEVPVIGDPMYMSIVNEMREPTGKPQGKYWITRVPTTLTILQDKSTGLPVNQPLPIFPETDTDNCENPAELEFETSFDHRDVQLQEGKDTTTLPKELTTIINKK</sequence>
<feature type="coiled-coil region" evidence="1">
    <location>
        <begin position="953"/>
        <end position="992"/>
    </location>
</feature>
<keyword evidence="4" id="KW-1185">Reference proteome</keyword>
<comment type="caution">
    <text evidence="3">The sequence shown here is derived from an EMBL/GenBank/DDBJ whole genome shotgun (WGS) entry which is preliminary data.</text>
</comment>
<feature type="region of interest" description="Disordered" evidence="2">
    <location>
        <begin position="616"/>
        <end position="641"/>
    </location>
</feature>
<evidence type="ECO:0000256" key="2">
    <source>
        <dbReference type="SAM" id="MobiDB-lite"/>
    </source>
</evidence>
<evidence type="ECO:0000256" key="1">
    <source>
        <dbReference type="SAM" id="Coils"/>
    </source>
</evidence>
<gene>
    <name evidence="3" type="ORF">SAMN05216273_1294</name>
</gene>
<dbReference type="EMBL" id="FNHD01000029">
    <property type="protein sequence ID" value="SDM38587.1"/>
    <property type="molecule type" value="Genomic_DNA"/>
</dbReference>
<organism evidence="3 4">
    <name type="scientific">Chryseobacterium taihuense</name>
    <dbReference type="NCBI Taxonomy" id="1141221"/>
    <lineage>
        <taxon>Bacteria</taxon>
        <taxon>Pseudomonadati</taxon>
        <taxon>Bacteroidota</taxon>
        <taxon>Flavobacteriia</taxon>
        <taxon>Flavobacteriales</taxon>
        <taxon>Weeksellaceae</taxon>
        <taxon>Chryseobacterium group</taxon>
        <taxon>Chryseobacterium</taxon>
    </lineage>
</organism>
<keyword evidence="1" id="KW-0175">Coiled coil</keyword>
<proteinExistence type="predicted"/>
<reference evidence="3 4" key="1">
    <citation type="submission" date="2016-10" db="EMBL/GenBank/DDBJ databases">
        <authorList>
            <person name="Varghese N."/>
            <person name="Submissions S."/>
        </authorList>
    </citation>
    <scope>NUCLEOTIDE SEQUENCE [LARGE SCALE GENOMIC DNA]</scope>
    <source>
        <strain evidence="3 4">CGMCC 1.10941</strain>
    </source>
</reference>
<evidence type="ECO:0008006" key="5">
    <source>
        <dbReference type="Google" id="ProtNLM"/>
    </source>
</evidence>
<feature type="compositionally biased region" description="Basic and acidic residues" evidence="2">
    <location>
        <begin position="626"/>
        <end position="639"/>
    </location>
</feature>
<feature type="coiled-coil region" evidence="1">
    <location>
        <begin position="240"/>
        <end position="300"/>
    </location>
</feature>
<evidence type="ECO:0000313" key="4">
    <source>
        <dbReference type="Proteomes" id="UP000199242"/>
    </source>
</evidence>
<dbReference type="Proteomes" id="UP000199242">
    <property type="component" value="Unassembled WGS sequence"/>
</dbReference>
<protein>
    <recommendedName>
        <fullName evidence="5">Tc toxin complex TcA C-terminal TcB-binding domain-containing protein</fullName>
    </recommendedName>
</protein>
<name>A0ABY0R3X1_9FLAO</name>